<comment type="caution">
    <text evidence="2">The sequence shown here is derived from an EMBL/GenBank/DDBJ whole genome shotgun (WGS) entry which is preliminary data.</text>
</comment>
<organism evidence="2 3">
    <name type="scientific">Bradyrhizobium betae</name>
    <dbReference type="NCBI Taxonomy" id="244734"/>
    <lineage>
        <taxon>Bacteria</taxon>
        <taxon>Pseudomonadati</taxon>
        <taxon>Pseudomonadota</taxon>
        <taxon>Alphaproteobacteria</taxon>
        <taxon>Hyphomicrobiales</taxon>
        <taxon>Nitrobacteraceae</taxon>
        <taxon>Bradyrhizobium</taxon>
    </lineage>
</organism>
<name>A0A4Q1UMN8_9BRAD</name>
<reference evidence="2 3" key="1">
    <citation type="submission" date="2017-03" db="EMBL/GenBank/DDBJ databases">
        <authorList>
            <person name="Safronova V.I."/>
            <person name="Sazanova A.L."/>
            <person name="Chirak E.R."/>
        </authorList>
    </citation>
    <scope>NUCLEOTIDE SEQUENCE [LARGE SCALE GENOMIC DNA]</scope>
    <source>
        <strain evidence="2 3">Opo-243</strain>
    </source>
</reference>
<dbReference type="InterPro" id="IPR012334">
    <property type="entry name" value="Pectin_lyas_fold"/>
</dbReference>
<dbReference type="Pfam" id="PF12708">
    <property type="entry name" value="Pect-lyase_RHGA_epim"/>
    <property type="match status" value="1"/>
</dbReference>
<dbReference type="InterPro" id="IPR024535">
    <property type="entry name" value="RHGA/B-epi-like_pectate_lyase"/>
</dbReference>
<dbReference type="EMBL" id="MZXW01000050">
    <property type="protein sequence ID" value="RXT36786.1"/>
    <property type="molecule type" value="Genomic_DNA"/>
</dbReference>
<accession>A0A4Q1UMN8</accession>
<sequence>MPDPEPTQSFDVRAYGAIGDGKFDSTRAIRAAIDAARQGGGGTVYFPQGRYLISDMLVIPPHVSIRGERTDLVNLLWPDLANPPAALLQGTSHFAIEDVTIYASNHLHVISGGFVFRDTQAPGAGDIAVRRVRIRASAFRVLLDVETAVKRMREFHQLFQEGAPDTIRLTGSRIEVSDCDVLGSGNSVRLFKASDAVVSGNILNSGRDGSYYILGSRRVVFENNVVTGADLQATGGGITTLSRMVTASENIFAGGNTFKGIYGLDREGLTSDGPSGYYFGHVVNNAPDNLVLADPYTPPPFQDWIGAMVMVVNGRGAGQYGRIVATAGSAPGLSITLDRQLQVALDQTSEVTIVQAHENYLIIDNFFEDTGVAAQSFGTALGHVIADNRSNRTSGFAAIGQFYGHFQPCWRVQILDNHILEGNVYRAGPDRNVISNEALIFVRANQVPAAAGRPPLVQAVIVRGNRLDQDAHIQVEGFAGASSGVRDVIIEANTTGPSRVGLVVDRGVTAWLGRRNVEGRRIAR</sequence>
<evidence type="ECO:0000313" key="2">
    <source>
        <dbReference type="EMBL" id="RXT36786.1"/>
    </source>
</evidence>
<dbReference type="SUPFAM" id="SSF51126">
    <property type="entry name" value="Pectin lyase-like"/>
    <property type="match status" value="1"/>
</dbReference>
<feature type="domain" description="Rhamnogalacturonase A/B/Epimerase-like pectate lyase" evidence="1">
    <location>
        <begin position="10"/>
        <end position="70"/>
    </location>
</feature>
<gene>
    <name evidence="2" type="ORF">B5V03_32920</name>
</gene>
<dbReference type="Gene3D" id="2.160.20.10">
    <property type="entry name" value="Single-stranded right-handed beta-helix, Pectin lyase-like"/>
    <property type="match status" value="1"/>
</dbReference>
<keyword evidence="3" id="KW-1185">Reference proteome</keyword>
<dbReference type="AlphaFoldDB" id="A0A4Q1UMN8"/>
<evidence type="ECO:0000259" key="1">
    <source>
        <dbReference type="Pfam" id="PF12708"/>
    </source>
</evidence>
<protein>
    <recommendedName>
        <fullName evidence="1">Rhamnogalacturonase A/B/Epimerase-like pectate lyase domain-containing protein</fullName>
    </recommendedName>
</protein>
<proteinExistence type="predicted"/>
<evidence type="ECO:0000313" key="3">
    <source>
        <dbReference type="Proteomes" id="UP000290819"/>
    </source>
</evidence>
<dbReference type="InterPro" id="IPR011050">
    <property type="entry name" value="Pectin_lyase_fold/virulence"/>
</dbReference>
<dbReference type="OrthoDB" id="8207450at2"/>
<dbReference type="Proteomes" id="UP000290819">
    <property type="component" value="Unassembled WGS sequence"/>
</dbReference>